<keyword evidence="6" id="KW-0175">Coiled coil</keyword>
<dbReference type="GO" id="GO:0000976">
    <property type="term" value="F:transcription cis-regulatory region binding"/>
    <property type="evidence" value="ECO:0007669"/>
    <property type="project" value="TreeGrafter"/>
</dbReference>
<dbReference type="PROSITE" id="PS00463">
    <property type="entry name" value="ZN2_CY6_FUNGAL_1"/>
    <property type="match status" value="1"/>
</dbReference>
<feature type="region of interest" description="Disordered" evidence="7">
    <location>
        <begin position="60"/>
        <end position="89"/>
    </location>
</feature>
<organism evidence="9 10">
    <name type="scientific">Zalerion maritima</name>
    <dbReference type="NCBI Taxonomy" id="339359"/>
    <lineage>
        <taxon>Eukaryota</taxon>
        <taxon>Fungi</taxon>
        <taxon>Dikarya</taxon>
        <taxon>Ascomycota</taxon>
        <taxon>Pezizomycotina</taxon>
        <taxon>Sordariomycetes</taxon>
        <taxon>Lulworthiomycetidae</taxon>
        <taxon>Lulworthiales</taxon>
        <taxon>Lulworthiaceae</taxon>
        <taxon>Zalerion</taxon>
    </lineage>
</organism>
<dbReference type="PROSITE" id="PS50048">
    <property type="entry name" value="ZN2_CY6_FUNGAL_2"/>
    <property type="match status" value="1"/>
</dbReference>
<evidence type="ECO:0000256" key="2">
    <source>
        <dbReference type="ARBA" id="ARBA00023015"/>
    </source>
</evidence>
<evidence type="ECO:0000256" key="1">
    <source>
        <dbReference type="ARBA" id="ARBA00004123"/>
    </source>
</evidence>
<dbReference type="SUPFAM" id="SSF57701">
    <property type="entry name" value="Zn2/Cys6 DNA-binding domain"/>
    <property type="match status" value="1"/>
</dbReference>
<dbReference type="Proteomes" id="UP001201980">
    <property type="component" value="Unassembled WGS sequence"/>
</dbReference>
<accession>A0AAD5RY03</accession>
<keyword evidence="10" id="KW-1185">Reference proteome</keyword>
<name>A0AAD5RY03_9PEZI</name>
<evidence type="ECO:0000259" key="8">
    <source>
        <dbReference type="PROSITE" id="PS50048"/>
    </source>
</evidence>
<feature type="domain" description="Zn(2)-C6 fungal-type" evidence="8">
    <location>
        <begin position="25"/>
        <end position="57"/>
    </location>
</feature>
<dbReference type="PANTHER" id="PTHR31845:SF39">
    <property type="entry name" value="TRANSCRIPTION FACTOR PBCR-RELATED"/>
    <property type="match status" value="1"/>
</dbReference>
<evidence type="ECO:0000313" key="9">
    <source>
        <dbReference type="EMBL" id="KAJ2901846.1"/>
    </source>
</evidence>
<protein>
    <submittedName>
        <fullName evidence="9">Zn 2cys6 transcription factor</fullName>
    </submittedName>
</protein>
<dbReference type="CDD" id="cd12148">
    <property type="entry name" value="fungal_TF_MHR"/>
    <property type="match status" value="1"/>
</dbReference>
<keyword evidence="3" id="KW-0238">DNA-binding</keyword>
<dbReference type="EMBL" id="JAKWBI020000135">
    <property type="protein sequence ID" value="KAJ2901846.1"/>
    <property type="molecule type" value="Genomic_DNA"/>
</dbReference>
<comment type="subcellular location">
    <subcellularLocation>
        <location evidence="1">Nucleus</location>
    </subcellularLocation>
</comment>
<feature type="coiled-coil region" evidence="6">
    <location>
        <begin position="544"/>
        <end position="571"/>
    </location>
</feature>
<keyword evidence="2" id="KW-0805">Transcription regulation</keyword>
<dbReference type="InterPro" id="IPR036864">
    <property type="entry name" value="Zn2-C6_fun-type_DNA-bd_sf"/>
</dbReference>
<dbReference type="SMART" id="SM00066">
    <property type="entry name" value="GAL4"/>
    <property type="match status" value="1"/>
</dbReference>
<comment type="caution">
    <text evidence="9">The sequence shown here is derived from an EMBL/GenBank/DDBJ whole genome shotgun (WGS) entry which is preliminary data.</text>
</comment>
<dbReference type="Gene3D" id="4.10.240.10">
    <property type="entry name" value="Zn(2)-C6 fungal-type DNA-binding domain"/>
    <property type="match status" value="1"/>
</dbReference>
<gene>
    <name evidence="9" type="ORF">MKZ38_001325</name>
</gene>
<keyword evidence="4" id="KW-0804">Transcription</keyword>
<proteinExistence type="predicted"/>
<evidence type="ECO:0000256" key="6">
    <source>
        <dbReference type="SAM" id="Coils"/>
    </source>
</evidence>
<dbReference type="GO" id="GO:0008270">
    <property type="term" value="F:zinc ion binding"/>
    <property type="evidence" value="ECO:0007669"/>
    <property type="project" value="InterPro"/>
</dbReference>
<sequence>MDSSSSSSPNPASEAAVVRPRIQNACEACRAAKLKCQTRGQQGICKRCLEHKRECVYRSGPRTRRPRISRLNQNAPRQPPPPGPSKTFSIDFPVLTPQRDRNDDWEELFKSHESYIDDIIPPSPLIVNPRDANLPSPPASTASGASATSFYGQKPQFNLESAQSLLETFRTMLPFFPVFPLPAEATVGSLSKSSPFVLLAMLAAASGSRSLQGHNLYDEEFRKILGMKFVAGGERSVELLLGLLIYCAWFPFHLRPRSNQARRYLRIATDLVKELELDEDERGLDVERVSIAQVRALLGAFYLMSSFGSAWCQPASIKFSPRLQRCCDILELQAESLDDNVLVAMVRVQRLIEEVGDLRLPRYSPVETEFQAQSVLLGLEAKLREFARNSPTSVASHPAVESIVNFATIFFNTAPILRLPLLKAPVPPSDPTIKPDAARLTVALPMIREYLHSISMSMDRQVQNVTCLDRVRHVQCTILTVRLSFPIPGLRWDHKAARKELKFLEYCDRMCNPKSDSEAQQQDGRAKSGTNTFDACRLILGVVRKKYEDKVAMLEARERELEVEKQRQAQTCPHSNPGSQCPVDGMGMGHGAPGDTGSYIRLGCPMIDGSLDSYIPLWDGSGNSGGPAEASNGIESTMAAHEPIPSMDFPMTMGGSSSGIEAMGYVGLQTPSGQRQSGIQSPAPTACSWMMGGADERAARERRSREEKNVPVFHDLWATMTMGWAENEPNHPMEDSVFMGMR</sequence>
<dbReference type="GO" id="GO:0005634">
    <property type="term" value="C:nucleus"/>
    <property type="evidence" value="ECO:0007669"/>
    <property type="project" value="UniProtKB-SubCell"/>
</dbReference>
<dbReference type="AlphaFoldDB" id="A0AAD5RY03"/>
<evidence type="ECO:0000256" key="5">
    <source>
        <dbReference type="ARBA" id="ARBA00023242"/>
    </source>
</evidence>
<keyword evidence="5" id="KW-0539">Nucleus</keyword>
<evidence type="ECO:0000256" key="4">
    <source>
        <dbReference type="ARBA" id="ARBA00023163"/>
    </source>
</evidence>
<evidence type="ECO:0000313" key="10">
    <source>
        <dbReference type="Proteomes" id="UP001201980"/>
    </source>
</evidence>
<dbReference type="GO" id="GO:0000981">
    <property type="term" value="F:DNA-binding transcription factor activity, RNA polymerase II-specific"/>
    <property type="evidence" value="ECO:0007669"/>
    <property type="project" value="InterPro"/>
</dbReference>
<dbReference type="CDD" id="cd00067">
    <property type="entry name" value="GAL4"/>
    <property type="match status" value="1"/>
</dbReference>
<dbReference type="InterPro" id="IPR001138">
    <property type="entry name" value="Zn2Cys6_DnaBD"/>
</dbReference>
<dbReference type="InterPro" id="IPR051089">
    <property type="entry name" value="prtT"/>
</dbReference>
<reference evidence="9" key="1">
    <citation type="submission" date="2022-07" db="EMBL/GenBank/DDBJ databases">
        <title>Draft genome sequence of Zalerion maritima ATCC 34329, a (micro)plastics degrading marine fungus.</title>
        <authorList>
            <person name="Paco A."/>
            <person name="Goncalves M.F.M."/>
            <person name="Rocha-Santos T.A.P."/>
            <person name="Alves A."/>
        </authorList>
    </citation>
    <scope>NUCLEOTIDE SEQUENCE</scope>
    <source>
        <strain evidence="9">ATCC 34329</strain>
    </source>
</reference>
<evidence type="ECO:0000256" key="7">
    <source>
        <dbReference type="SAM" id="MobiDB-lite"/>
    </source>
</evidence>
<evidence type="ECO:0000256" key="3">
    <source>
        <dbReference type="ARBA" id="ARBA00023125"/>
    </source>
</evidence>
<dbReference type="PANTHER" id="PTHR31845">
    <property type="entry name" value="FINGER DOMAIN PROTEIN, PUTATIVE-RELATED"/>
    <property type="match status" value="1"/>
</dbReference>